<gene>
    <name evidence="1" type="ORF">M404DRAFT_395444</name>
</gene>
<dbReference type="EMBL" id="KN831959">
    <property type="protein sequence ID" value="KIO07770.1"/>
    <property type="molecule type" value="Genomic_DNA"/>
</dbReference>
<accession>A0A0C3P3Z7</accession>
<dbReference type="HOGENOM" id="CLU_2813417_0_0_1"/>
<name>A0A0C3P3Z7_PISTI</name>
<organism evidence="1 2">
    <name type="scientific">Pisolithus tinctorius Marx 270</name>
    <dbReference type="NCBI Taxonomy" id="870435"/>
    <lineage>
        <taxon>Eukaryota</taxon>
        <taxon>Fungi</taxon>
        <taxon>Dikarya</taxon>
        <taxon>Basidiomycota</taxon>
        <taxon>Agaricomycotina</taxon>
        <taxon>Agaricomycetes</taxon>
        <taxon>Agaricomycetidae</taxon>
        <taxon>Boletales</taxon>
        <taxon>Sclerodermatineae</taxon>
        <taxon>Pisolithaceae</taxon>
        <taxon>Pisolithus</taxon>
    </lineage>
</organism>
<protein>
    <submittedName>
        <fullName evidence="1">Uncharacterized protein</fullName>
    </submittedName>
</protein>
<sequence>MHSYHGSCDFLRIVGSPSPTSSFCGICGQTDRARCKSDKPEPTPFPRRVRLGFRIMGLPGLPTRPSL</sequence>
<reference evidence="2" key="2">
    <citation type="submission" date="2015-01" db="EMBL/GenBank/DDBJ databases">
        <title>Evolutionary Origins and Diversification of the Mycorrhizal Mutualists.</title>
        <authorList>
            <consortium name="DOE Joint Genome Institute"/>
            <consortium name="Mycorrhizal Genomics Consortium"/>
            <person name="Kohler A."/>
            <person name="Kuo A."/>
            <person name="Nagy L.G."/>
            <person name="Floudas D."/>
            <person name="Copeland A."/>
            <person name="Barry K.W."/>
            <person name="Cichocki N."/>
            <person name="Veneault-Fourrey C."/>
            <person name="LaButti K."/>
            <person name="Lindquist E.A."/>
            <person name="Lipzen A."/>
            <person name="Lundell T."/>
            <person name="Morin E."/>
            <person name="Murat C."/>
            <person name="Riley R."/>
            <person name="Ohm R."/>
            <person name="Sun H."/>
            <person name="Tunlid A."/>
            <person name="Henrissat B."/>
            <person name="Grigoriev I.V."/>
            <person name="Hibbett D.S."/>
            <person name="Martin F."/>
        </authorList>
    </citation>
    <scope>NUCLEOTIDE SEQUENCE [LARGE SCALE GENOMIC DNA]</scope>
    <source>
        <strain evidence="2">Marx 270</strain>
    </source>
</reference>
<evidence type="ECO:0000313" key="2">
    <source>
        <dbReference type="Proteomes" id="UP000054217"/>
    </source>
</evidence>
<reference evidence="1 2" key="1">
    <citation type="submission" date="2014-04" db="EMBL/GenBank/DDBJ databases">
        <authorList>
            <consortium name="DOE Joint Genome Institute"/>
            <person name="Kuo A."/>
            <person name="Kohler A."/>
            <person name="Costa M.D."/>
            <person name="Nagy L.G."/>
            <person name="Floudas D."/>
            <person name="Copeland A."/>
            <person name="Barry K.W."/>
            <person name="Cichocki N."/>
            <person name="Veneault-Fourrey C."/>
            <person name="LaButti K."/>
            <person name="Lindquist E.A."/>
            <person name="Lipzen A."/>
            <person name="Lundell T."/>
            <person name="Morin E."/>
            <person name="Murat C."/>
            <person name="Sun H."/>
            <person name="Tunlid A."/>
            <person name="Henrissat B."/>
            <person name="Grigoriev I.V."/>
            <person name="Hibbett D.S."/>
            <person name="Martin F."/>
            <person name="Nordberg H.P."/>
            <person name="Cantor M.N."/>
            <person name="Hua S.X."/>
        </authorList>
    </citation>
    <scope>NUCLEOTIDE SEQUENCE [LARGE SCALE GENOMIC DNA]</scope>
    <source>
        <strain evidence="1 2">Marx 270</strain>
    </source>
</reference>
<dbReference type="InParanoid" id="A0A0C3P3Z7"/>
<proteinExistence type="predicted"/>
<dbReference type="AlphaFoldDB" id="A0A0C3P3Z7"/>
<dbReference type="Proteomes" id="UP000054217">
    <property type="component" value="Unassembled WGS sequence"/>
</dbReference>
<keyword evidence="2" id="KW-1185">Reference proteome</keyword>
<evidence type="ECO:0000313" key="1">
    <source>
        <dbReference type="EMBL" id="KIO07770.1"/>
    </source>
</evidence>